<reference evidence="8 9" key="1">
    <citation type="submission" date="2020-07" db="EMBL/GenBank/DDBJ databases">
        <title>Transfer of Campylobacter canadensis to the novel genus Avispirillum gen. nov., that also includes two novel species recovered from migratory waterfowl: Avispirillum anseris sp. nov. and Avispirillum brantae sp. nov.</title>
        <authorList>
            <person name="Miller W.G."/>
            <person name="Chapman M.H."/>
            <person name="Yee E."/>
            <person name="Inglis G.D."/>
        </authorList>
    </citation>
    <scope>NUCLEOTIDE SEQUENCE [LARGE SCALE GENOMIC DNA]</scope>
    <source>
        <strain evidence="8 9">L283</strain>
    </source>
</reference>
<evidence type="ECO:0000256" key="5">
    <source>
        <dbReference type="ARBA" id="ARBA00023239"/>
    </source>
</evidence>
<evidence type="ECO:0000256" key="2">
    <source>
        <dbReference type="ARBA" id="ARBA00022692"/>
    </source>
</evidence>
<dbReference type="EMBL" id="JACGBB010000010">
    <property type="protein sequence ID" value="MBZ7987532.1"/>
    <property type="molecule type" value="Genomic_DNA"/>
</dbReference>
<evidence type="ECO:0000313" key="8">
    <source>
        <dbReference type="EMBL" id="MBZ7987532.1"/>
    </source>
</evidence>
<keyword evidence="9" id="KW-1185">Reference proteome</keyword>
<comment type="subcellular location">
    <subcellularLocation>
        <location evidence="7">Cell membrane</location>
        <topology evidence="7">Single-pass membrane protein</topology>
    </subcellularLocation>
</comment>
<accession>A0ABS7WTA6</accession>
<dbReference type="RefSeq" id="WP_172231285.1">
    <property type="nucleotide sequence ID" value="NZ_CP035946.1"/>
</dbReference>
<keyword evidence="4 7" id="KW-0472">Membrane</keyword>
<comment type="catalytic activity">
    <reaction evidence="7">
        <text>a peptidoglycan chain = a peptidoglycan chain with N-acetyl-1,6-anhydromuramyl-[peptide] at the reducing end + a peptidoglycan chain with N-acetylglucosamine at the non-reducing end.</text>
        <dbReference type="EC" id="4.2.2.29"/>
    </reaction>
</comment>
<comment type="similarity">
    <text evidence="7">Belongs to the transglycosylase MltG family.</text>
</comment>
<keyword evidence="6 7" id="KW-0961">Cell wall biogenesis/degradation</keyword>
<sequence length="318" mass="36771">MNIKNIFMSISIIFEVFFIIFFTIFIYLNQPVYLQSVVYIPKGSNLQIINSLNKSKVQFSKLDQYLLLFFGKAQSGWINMSAIKLSRYEALKEFTSNKAALVNITLIPGETSEYFLKNIVATKLNLSYEKLLEELNAQSKYTNGVFIPQTYSIPLGIDEKLFINYLLAYANKHYEKIAKKIFGEYNEKKFYRFIIVASIIQKEAANKDEMPIVASVIYNRLNKNMYLQMDGMLNYGLNSHTKITAQMIREDNSEFNSYKNKNLPSVAICNTSDDAILAAIAPAKSEFLYFVRDKKTQKHKFSKTLSEHQKEINKQKLN</sequence>
<name>A0ABS7WTA6_9BACT</name>
<evidence type="ECO:0000256" key="3">
    <source>
        <dbReference type="ARBA" id="ARBA00022989"/>
    </source>
</evidence>
<dbReference type="Pfam" id="PF02618">
    <property type="entry name" value="YceG"/>
    <property type="match status" value="1"/>
</dbReference>
<evidence type="ECO:0000256" key="1">
    <source>
        <dbReference type="ARBA" id="ARBA00022475"/>
    </source>
</evidence>
<organism evidence="8 9">
    <name type="scientific">Campylobacter canadensis</name>
    <dbReference type="NCBI Taxonomy" id="449520"/>
    <lineage>
        <taxon>Bacteria</taxon>
        <taxon>Pseudomonadati</taxon>
        <taxon>Campylobacterota</taxon>
        <taxon>Epsilonproteobacteria</taxon>
        <taxon>Campylobacterales</taxon>
        <taxon>Campylobacteraceae</taxon>
        <taxon>Campylobacter</taxon>
    </lineage>
</organism>
<evidence type="ECO:0000256" key="7">
    <source>
        <dbReference type="HAMAP-Rule" id="MF_02065"/>
    </source>
</evidence>
<dbReference type="PANTHER" id="PTHR30518">
    <property type="entry name" value="ENDOLYTIC MUREIN TRANSGLYCOSYLASE"/>
    <property type="match status" value="1"/>
</dbReference>
<proteinExistence type="inferred from homology"/>
<evidence type="ECO:0000256" key="4">
    <source>
        <dbReference type="ARBA" id="ARBA00023136"/>
    </source>
</evidence>
<dbReference type="Proteomes" id="UP000786183">
    <property type="component" value="Unassembled WGS sequence"/>
</dbReference>
<dbReference type="NCBIfam" id="TIGR00247">
    <property type="entry name" value="endolytic transglycosylase MltG"/>
    <property type="match status" value="1"/>
</dbReference>
<feature type="site" description="Important for catalytic activity" evidence="7">
    <location>
        <position position="203"/>
    </location>
</feature>
<dbReference type="Gene3D" id="3.30.160.60">
    <property type="entry name" value="Classic Zinc Finger"/>
    <property type="match status" value="1"/>
</dbReference>
<gene>
    <name evidence="7 8" type="primary">mltG</name>
    <name evidence="8" type="ORF">AVCANL283_05395</name>
</gene>
<feature type="transmembrane region" description="Helical" evidence="7">
    <location>
        <begin position="7"/>
        <end position="28"/>
    </location>
</feature>
<dbReference type="EC" id="4.2.2.29" evidence="7"/>
<dbReference type="InterPro" id="IPR003770">
    <property type="entry name" value="MLTG-like"/>
</dbReference>
<dbReference type="PANTHER" id="PTHR30518:SF2">
    <property type="entry name" value="ENDOLYTIC MUREIN TRANSGLYCOSYLASE"/>
    <property type="match status" value="1"/>
</dbReference>
<comment type="function">
    <text evidence="7">Functions as a peptidoglycan terminase that cleaves nascent peptidoglycan strands endolytically to terminate their elongation.</text>
</comment>
<dbReference type="HAMAP" id="MF_02065">
    <property type="entry name" value="MltG"/>
    <property type="match status" value="1"/>
</dbReference>
<keyword evidence="1 7" id="KW-1003">Cell membrane</keyword>
<keyword evidence="5 7" id="KW-0456">Lyase</keyword>
<keyword evidence="2 7" id="KW-0812">Transmembrane</keyword>
<evidence type="ECO:0000256" key="6">
    <source>
        <dbReference type="ARBA" id="ARBA00023316"/>
    </source>
</evidence>
<protein>
    <recommendedName>
        <fullName evidence="7">Endolytic murein transglycosylase</fullName>
        <ecNumber evidence="7">4.2.2.29</ecNumber>
    </recommendedName>
    <alternativeName>
        <fullName evidence="7">Peptidoglycan lytic transglycosylase</fullName>
    </alternativeName>
    <alternativeName>
        <fullName evidence="7">Peptidoglycan polymerization terminase</fullName>
    </alternativeName>
</protein>
<evidence type="ECO:0000313" key="9">
    <source>
        <dbReference type="Proteomes" id="UP000786183"/>
    </source>
</evidence>
<comment type="caution">
    <text evidence="8">The sequence shown here is derived from an EMBL/GenBank/DDBJ whole genome shotgun (WGS) entry which is preliminary data.</text>
</comment>
<keyword evidence="3 7" id="KW-1133">Transmembrane helix</keyword>